<evidence type="ECO:0000313" key="12">
    <source>
        <dbReference type="Proteomes" id="UP000323824"/>
    </source>
</evidence>
<dbReference type="GO" id="GO:0006015">
    <property type="term" value="P:5-phosphoribose 1-diphosphate biosynthetic process"/>
    <property type="evidence" value="ECO:0007669"/>
    <property type="project" value="TreeGrafter"/>
</dbReference>
<feature type="domain" description="Ribose-phosphate pyrophosphokinase N-terminal" evidence="10">
    <location>
        <begin position="5"/>
        <end position="121"/>
    </location>
</feature>
<dbReference type="Gene3D" id="3.40.50.2020">
    <property type="match status" value="2"/>
</dbReference>
<dbReference type="GO" id="GO:0005737">
    <property type="term" value="C:cytoplasm"/>
    <property type="evidence" value="ECO:0007669"/>
    <property type="project" value="TreeGrafter"/>
</dbReference>
<evidence type="ECO:0000256" key="1">
    <source>
        <dbReference type="ARBA" id="ARBA00013247"/>
    </source>
</evidence>
<dbReference type="EMBL" id="CP035807">
    <property type="protein sequence ID" value="QEN04368.1"/>
    <property type="molecule type" value="Genomic_DNA"/>
</dbReference>
<dbReference type="GO" id="GO:0005524">
    <property type="term" value="F:ATP binding"/>
    <property type="evidence" value="ECO:0007669"/>
    <property type="project" value="UniProtKB-KW"/>
</dbReference>
<reference evidence="11 12" key="1">
    <citation type="submission" date="2019-02" db="EMBL/GenBank/DDBJ databases">
        <authorList>
            <person name="Fomenkov A."/>
            <person name="Dubinina G."/>
            <person name="Grabovich M."/>
            <person name="Vincze T."/>
            <person name="Roberts R.J."/>
        </authorList>
    </citation>
    <scope>NUCLEOTIDE SEQUENCE [LARGE SCALE GENOMIC DNA]</scope>
    <source>
        <strain evidence="11 12">P</strain>
    </source>
</reference>
<dbReference type="GO" id="GO:0006164">
    <property type="term" value="P:purine nucleotide biosynthetic process"/>
    <property type="evidence" value="ECO:0007669"/>
    <property type="project" value="TreeGrafter"/>
</dbReference>
<keyword evidence="2" id="KW-0808">Transferase</keyword>
<dbReference type="GO" id="GO:0004749">
    <property type="term" value="F:ribose phosphate diphosphokinase activity"/>
    <property type="evidence" value="ECO:0007669"/>
    <property type="project" value="UniProtKB-EC"/>
</dbReference>
<dbReference type="AlphaFoldDB" id="A0A5C1QAK0"/>
<evidence type="ECO:0000256" key="2">
    <source>
        <dbReference type="ARBA" id="ARBA00022679"/>
    </source>
</evidence>
<dbReference type="Proteomes" id="UP000323824">
    <property type="component" value="Chromosome"/>
</dbReference>
<evidence type="ECO:0000259" key="10">
    <source>
        <dbReference type="Pfam" id="PF13793"/>
    </source>
</evidence>
<comment type="catalytic activity">
    <reaction evidence="9">
        <text>D-ribose 5-phosphate + ATP = 5-phospho-alpha-D-ribose 1-diphosphate + AMP + H(+)</text>
        <dbReference type="Rhea" id="RHEA:15609"/>
        <dbReference type="ChEBI" id="CHEBI:15378"/>
        <dbReference type="ChEBI" id="CHEBI:30616"/>
        <dbReference type="ChEBI" id="CHEBI:58017"/>
        <dbReference type="ChEBI" id="CHEBI:78346"/>
        <dbReference type="ChEBI" id="CHEBI:456215"/>
        <dbReference type="EC" id="2.7.6.1"/>
    </reaction>
</comment>
<sequence>MFGDLKIFSGNANRPLAEEICRHAGVKLGDCKIIKFSNDNIKVAYKESLRGKDVYLVQPSCIPVNEGLMELLIMIDAAKHANASRVTAVIPYFPYVRSDKKDQPRISITAKLVADLLQTAGADRVMTMNLHSAQIQGFFNIPIDHLMAGKILTEHCKNDGIENSVVVAPDAGSAKHAGHHAKRLGLPLAILDKRRSDDSESPVMENIIGDVKGKKALIFDDEVASAGSLVEAAEVLEKFGAREIVAFCVHGVLSGKAIDRINSSNIKKLVVTDSVFISKEKRCKKLEIVSVAELFAKVITYTHNGQPISDLYSRH</sequence>
<dbReference type="GO" id="GO:0016301">
    <property type="term" value="F:kinase activity"/>
    <property type="evidence" value="ECO:0007669"/>
    <property type="project" value="UniProtKB-KW"/>
</dbReference>
<dbReference type="Pfam" id="PF14572">
    <property type="entry name" value="Pribosyl_synth"/>
    <property type="match status" value="1"/>
</dbReference>
<keyword evidence="4" id="KW-0545">Nucleotide biosynthesis</keyword>
<evidence type="ECO:0000256" key="9">
    <source>
        <dbReference type="ARBA" id="ARBA00049535"/>
    </source>
</evidence>
<evidence type="ECO:0000313" key="11">
    <source>
        <dbReference type="EMBL" id="QEN04368.1"/>
    </source>
</evidence>
<gene>
    <name evidence="11" type="ORF">EW093_06520</name>
</gene>
<dbReference type="CDD" id="cd06223">
    <property type="entry name" value="PRTases_typeI"/>
    <property type="match status" value="1"/>
</dbReference>
<dbReference type="EC" id="2.7.6.1" evidence="1"/>
<keyword evidence="7" id="KW-0067">ATP-binding</keyword>
<dbReference type="RefSeq" id="WP_149567615.1">
    <property type="nucleotide sequence ID" value="NZ_CP035807.1"/>
</dbReference>
<keyword evidence="3" id="KW-0479">Metal-binding</keyword>
<keyword evidence="8" id="KW-0460">Magnesium</keyword>
<reference evidence="11 12" key="2">
    <citation type="submission" date="2019-09" db="EMBL/GenBank/DDBJ databases">
        <title>Complete Genome Sequence and Methylome Analysis of free living Spirochaetas.</title>
        <authorList>
            <person name="Leshcheva N."/>
            <person name="Mikheeva N."/>
        </authorList>
    </citation>
    <scope>NUCLEOTIDE SEQUENCE [LARGE SCALE GENOMIC DNA]</scope>
    <source>
        <strain evidence="11 12">P</strain>
    </source>
</reference>
<dbReference type="GO" id="GO:0000287">
    <property type="term" value="F:magnesium ion binding"/>
    <property type="evidence" value="ECO:0007669"/>
    <property type="project" value="InterPro"/>
</dbReference>
<evidence type="ECO:0000256" key="5">
    <source>
        <dbReference type="ARBA" id="ARBA00022741"/>
    </source>
</evidence>
<proteinExistence type="predicted"/>
<dbReference type="SMART" id="SM01400">
    <property type="entry name" value="Pribosyltran_N"/>
    <property type="match status" value="1"/>
</dbReference>
<name>A0A5C1QAK0_9SPIO</name>
<dbReference type="InterPro" id="IPR029099">
    <property type="entry name" value="Pribosyltran_N"/>
</dbReference>
<dbReference type="InterPro" id="IPR000836">
    <property type="entry name" value="PRTase_dom"/>
</dbReference>
<accession>A0A5C1QAK0</accession>
<organism evidence="11 12">
    <name type="scientific">Thiospirochaeta perfilievii</name>
    <dbReference type="NCBI Taxonomy" id="252967"/>
    <lineage>
        <taxon>Bacteria</taxon>
        <taxon>Pseudomonadati</taxon>
        <taxon>Spirochaetota</taxon>
        <taxon>Spirochaetia</taxon>
        <taxon>Spirochaetales</taxon>
        <taxon>Spirochaetaceae</taxon>
        <taxon>Thiospirochaeta</taxon>
    </lineage>
</organism>
<keyword evidence="5" id="KW-0547">Nucleotide-binding</keyword>
<dbReference type="NCBIfam" id="TIGR01251">
    <property type="entry name" value="ribP_PPkin"/>
    <property type="match status" value="1"/>
</dbReference>
<dbReference type="InterPro" id="IPR029057">
    <property type="entry name" value="PRTase-like"/>
</dbReference>
<dbReference type="FunFam" id="3.40.50.2020:FF:000007">
    <property type="entry name" value="Ribose-phosphate pyrophosphokinase"/>
    <property type="match status" value="1"/>
</dbReference>
<evidence type="ECO:0000256" key="6">
    <source>
        <dbReference type="ARBA" id="ARBA00022777"/>
    </source>
</evidence>
<dbReference type="PANTHER" id="PTHR10210:SF32">
    <property type="entry name" value="RIBOSE-PHOSPHATE PYROPHOSPHOKINASE 2"/>
    <property type="match status" value="1"/>
</dbReference>
<evidence type="ECO:0000256" key="4">
    <source>
        <dbReference type="ARBA" id="ARBA00022727"/>
    </source>
</evidence>
<keyword evidence="12" id="KW-1185">Reference proteome</keyword>
<evidence type="ECO:0000256" key="7">
    <source>
        <dbReference type="ARBA" id="ARBA00022840"/>
    </source>
</evidence>
<dbReference type="PANTHER" id="PTHR10210">
    <property type="entry name" value="RIBOSE-PHOSPHATE DIPHOSPHOKINASE FAMILY MEMBER"/>
    <property type="match status" value="1"/>
</dbReference>
<dbReference type="KEGG" id="sper:EW093_06520"/>
<protein>
    <recommendedName>
        <fullName evidence="1">ribose-phosphate diphosphokinase</fullName>
        <ecNumber evidence="1">2.7.6.1</ecNumber>
    </recommendedName>
</protein>
<dbReference type="GO" id="GO:0002189">
    <property type="term" value="C:ribose phosphate diphosphokinase complex"/>
    <property type="evidence" value="ECO:0007669"/>
    <property type="project" value="TreeGrafter"/>
</dbReference>
<dbReference type="OrthoDB" id="9777067at2"/>
<evidence type="ECO:0000256" key="8">
    <source>
        <dbReference type="ARBA" id="ARBA00022842"/>
    </source>
</evidence>
<dbReference type="NCBIfam" id="NF002320">
    <property type="entry name" value="PRK01259.1"/>
    <property type="match status" value="1"/>
</dbReference>
<dbReference type="SUPFAM" id="SSF53271">
    <property type="entry name" value="PRTase-like"/>
    <property type="match status" value="1"/>
</dbReference>
<dbReference type="InterPro" id="IPR005946">
    <property type="entry name" value="Rib-P_diPkinase"/>
</dbReference>
<evidence type="ECO:0000256" key="3">
    <source>
        <dbReference type="ARBA" id="ARBA00022723"/>
    </source>
</evidence>
<dbReference type="Pfam" id="PF13793">
    <property type="entry name" value="Pribosyltran_N"/>
    <property type="match status" value="1"/>
</dbReference>
<keyword evidence="6 11" id="KW-0418">Kinase</keyword>